<comment type="caution">
    <text evidence="2">The sequence shown here is derived from an EMBL/GenBank/DDBJ whole genome shotgun (WGS) entry which is preliminary data.</text>
</comment>
<accession>A0AAV7P2D8</accession>
<gene>
    <name evidence="2" type="ORF">NDU88_000914</name>
</gene>
<evidence type="ECO:0000256" key="1">
    <source>
        <dbReference type="SAM" id="MobiDB-lite"/>
    </source>
</evidence>
<feature type="compositionally biased region" description="Polar residues" evidence="1">
    <location>
        <begin position="1"/>
        <end position="10"/>
    </location>
</feature>
<sequence length="137" mass="15075">MTPDPFQNSPSRRRLEKDPEMAGAREVPKNQKKGRCPFNTPSKNGTVPPQHPQFEDTGNASGLGPPSRKGLVKCRRGIEENTAVCSKEVIPKVNEVASSLTSFSEEEEGLCPSVTYILIWTLDWLWVAMVTCGHHGA</sequence>
<evidence type="ECO:0000313" key="3">
    <source>
        <dbReference type="Proteomes" id="UP001066276"/>
    </source>
</evidence>
<reference evidence="2" key="1">
    <citation type="journal article" date="2022" name="bioRxiv">
        <title>Sequencing and chromosome-scale assembly of the giantPleurodeles waltlgenome.</title>
        <authorList>
            <person name="Brown T."/>
            <person name="Elewa A."/>
            <person name="Iarovenko S."/>
            <person name="Subramanian E."/>
            <person name="Araus A.J."/>
            <person name="Petzold A."/>
            <person name="Susuki M."/>
            <person name="Suzuki K.-i.T."/>
            <person name="Hayashi T."/>
            <person name="Toyoda A."/>
            <person name="Oliveira C."/>
            <person name="Osipova E."/>
            <person name="Leigh N.D."/>
            <person name="Simon A."/>
            <person name="Yun M.H."/>
        </authorList>
    </citation>
    <scope>NUCLEOTIDE SEQUENCE</scope>
    <source>
        <strain evidence="2">20211129_DDA</strain>
        <tissue evidence="2">Liver</tissue>
    </source>
</reference>
<feature type="region of interest" description="Disordered" evidence="1">
    <location>
        <begin position="1"/>
        <end position="69"/>
    </location>
</feature>
<dbReference type="AlphaFoldDB" id="A0AAV7P2D8"/>
<dbReference type="Proteomes" id="UP001066276">
    <property type="component" value="Chromosome 7"/>
</dbReference>
<keyword evidence="3" id="KW-1185">Reference proteome</keyword>
<evidence type="ECO:0000313" key="2">
    <source>
        <dbReference type="EMBL" id="KAJ1122427.1"/>
    </source>
</evidence>
<proteinExistence type="predicted"/>
<protein>
    <submittedName>
        <fullName evidence="2">Uncharacterized protein</fullName>
    </submittedName>
</protein>
<dbReference type="EMBL" id="JANPWB010000011">
    <property type="protein sequence ID" value="KAJ1122427.1"/>
    <property type="molecule type" value="Genomic_DNA"/>
</dbReference>
<organism evidence="2 3">
    <name type="scientific">Pleurodeles waltl</name>
    <name type="common">Iberian ribbed newt</name>
    <dbReference type="NCBI Taxonomy" id="8319"/>
    <lineage>
        <taxon>Eukaryota</taxon>
        <taxon>Metazoa</taxon>
        <taxon>Chordata</taxon>
        <taxon>Craniata</taxon>
        <taxon>Vertebrata</taxon>
        <taxon>Euteleostomi</taxon>
        <taxon>Amphibia</taxon>
        <taxon>Batrachia</taxon>
        <taxon>Caudata</taxon>
        <taxon>Salamandroidea</taxon>
        <taxon>Salamandridae</taxon>
        <taxon>Pleurodelinae</taxon>
        <taxon>Pleurodeles</taxon>
    </lineage>
</organism>
<name>A0AAV7P2D8_PLEWA</name>